<dbReference type="InterPro" id="IPR001094">
    <property type="entry name" value="Flavdoxin-like"/>
</dbReference>
<comment type="similarity">
    <text evidence="13 14">In the C-terminal section; belongs to the flavoprotein pyridine nucleotide cytochrome reductase family.</text>
</comment>
<evidence type="ECO:0000259" key="16">
    <source>
        <dbReference type="PROSITE" id="PS51384"/>
    </source>
</evidence>
<dbReference type="InterPro" id="IPR017938">
    <property type="entry name" value="Riboflavin_synthase-like_b-brl"/>
</dbReference>
<keyword evidence="10" id="KW-0587">Phenylpropanoid metabolism</keyword>
<comment type="cofactor">
    <cofactor evidence="13">
        <name>FAD</name>
        <dbReference type="ChEBI" id="CHEBI:57692"/>
    </cofactor>
    <text evidence="13">Binds 1 FAD per monomer.</text>
</comment>
<dbReference type="EMBL" id="AWWV01007130">
    <property type="protein sequence ID" value="OMO98203.1"/>
    <property type="molecule type" value="Genomic_DNA"/>
</dbReference>
<dbReference type="OMA" id="QKRYQRD"/>
<keyword evidence="6 13" id="KW-0274">FAD</keyword>
<comment type="function">
    <text evidence="12">This enzyme is required for electron transfer from NADP to cytochrome P450 in microsomes. It can also provide electron transfer to heme oxygenase and cytochrome B5. Reduces a variety of substrates in vitro, such as cytochrome c, feericyanide and dichloroindophenol.</text>
</comment>
<dbReference type="InterPro" id="IPR023208">
    <property type="entry name" value="P450R"/>
</dbReference>
<feature type="binding site" evidence="13">
    <location>
        <begin position="201"/>
        <end position="210"/>
    </location>
    <ligand>
        <name>FMN</name>
        <dbReference type="ChEBI" id="CHEBI:58210"/>
    </ligand>
</feature>
<keyword evidence="5 13" id="KW-0256">Endoplasmic reticulum</keyword>
<evidence type="ECO:0000256" key="11">
    <source>
        <dbReference type="ARBA" id="ARBA00023136"/>
    </source>
</evidence>
<evidence type="ECO:0000259" key="15">
    <source>
        <dbReference type="PROSITE" id="PS50902"/>
    </source>
</evidence>
<dbReference type="Pfam" id="PF00258">
    <property type="entry name" value="Flavodoxin_1"/>
    <property type="match status" value="1"/>
</dbReference>
<dbReference type="InterPro" id="IPR023173">
    <property type="entry name" value="NADPH_Cyt_P450_Rdtase_alpha"/>
</dbReference>
<keyword evidence="11 13" id="KW-0472">Membrane</keyword>
<dbReference type="GO" id="GO:0005789">
    <property type="term" value="C:endoplasmic reticulum membrane"/>
    <property type="evidence" value="ECO:0007669"/>
    <property type="project" value="UniProtKB-SubCell"/>
</dbReference>
<feature type="binding site" evidence="13">
    <location>
        <begin position="522"/>
        <end position="525"/>
    </location>
    <ligand>
        <name>FAD</name>
        <dbReference type="ChEBI" id="CHEBI:57692"/>
    </ligand>
</feature>
<evidence type="ECO:0000256" key="2">
    <source>
        <dbReference type="ARBA" id="ARBA00022630"/>
    </source>
</evidence>
<feature type="domain" description="Flavodoxin-like" evidence="15">
    <location>
        <begin position="102"/>
        <end position="252"/>
    </location>
</feature>
<dbReference type="GO" id="GO:0010181">
    <property type="term" value="F:FMN binding"/>
    <property type="evidence" value="ECO:0007669"/>
    <property type="project" value="UniProtKB-UniRule"/>
</dbReference>
<dbReference type="InterPro" id="IPR039261">
    <property type="entry name" value="FNR_nucleotide-bd"/>
</dbReference>
<evidence type="ECO:0000313" key="18">
    <source>
        <dbReference type="Proteomes" id="UP000188268"/>
    </source>
</evidence>
<gene>
    <name evidence="17" type="ORF">CCACVL1_04302</name>
</gene>
<protein>
    <recommendedName>
        <fullName evidence="13 14">NADPH--cytochrome P450 reductase</fullName>
        <shortName evidence="13">CPR</shortName>
        <shortName evidence="13">P450R</shortName>
        <ecNumber evidence="13 14">1.6.2.4</ecNumber>
    </recommendedName>
</protein>
<evidence type="ECO:0000256" key="12">
    <source>
        <dbReference type="ARBA" id="ARBA00053665"/>
    </source>
</evidence>
<dbReference type="HAMAP" id="MF_03212">
    <property type="entry name" value="NCPR"/>
    <property type="match status" value="1"/>
</dbReference>
<dbReference type="GO" id="GO:0050661">
    <property type="term" value="F:NADP binding"/>
    <property type="evidence" value="ECO:0007669"/>
    <property type="project" value="UniProtKB-UniRule"/>
</dbReference>
<dbReference type="GO" id="GO:0050660">
    <property type="term" value="F:flavin adenine dinucleotide binding"/>
    <property type="evidence" value="ECO:0007669"/>
    <property type="project" value="UniProtKB-UniRule"/>
</dbReference>
<feature type="domain" description="FAD-binding FR-type" evidence="16">
    <location>
        <begin position="308"/>
        <end position="555"/>
    </location>
</feature>
<feature type="binding site" evidence="13">
    <location>
        <position position="569"/>
    </location>
    <ligand>
        <name>NADP(+)</name>
        <dbReference type="ChEBI" id="CHEBI:58349"/>
    </ligand>
</feature>
<keyword evidence="2 13" id="KW-0285">Flavoprotein</keyword>
<name>A0A1R3JTK6_COCAP</name>
<proteinExistence type="inferred from homology"/>
<comment type="catalytic activity">
    <reaction evidence="13 14">
        <text>2 oxidized [cytochrome P450] + NADPH = 2 reduced [cytochrome P450] + NADP(+) + H(+)</text>
        <dbReference type="Rhea" id="RHEA:24040"/>
        <dbReference type="Rhea" id="RHEA-COMP:14627"/>
        <dbReference type="Rhea" id="RHEA-COMP:14628"/>
        <dbReference type="ChEBI" id="CHEBI:15378"/>
        <dbReference type="ChEBI" id="CHEBI:55376"/>
        <dbReference type="ChEBI" id="CHEBI:57783"/>
        <dbReference type="ChEBI" id="CHEBI:58349"/>
        <dbReference type="ChEBI" id="CHEBI:60344"/>
        <dbReference type="EC" id="1.6.2.4"/>
    </reaction>
</comment>
<evidence type="ECO:0000256" key="8">
    <source>
        <dbReference type="ARBA" id="ARBA00022989"/>
    </source>
</evidence>
<feature type="binding site" evidence="13">
    <location>
        <begin position="636"/>
        <end position="640"/>
    </location>
    <ligand>
        <name>NADP(+)</name>
        <dbReference type="ChEBI" id="CHEBI:58349"/>
    </ligand>
</feature>
<dbReference type="InterPro" id="IPR017927">
    <property type="entry name" value="FAD-bd_FR_type"/>
</dbReference>
<evidence type="ECO:0000256" key="4">
    <source>
        <dbReference type="ARBA" id="ARBA00022692"/>
    </source>
</evidence>
<evidence type="ECO:0000256" key="14">
    <source>
        <dbReference type="PIRNR" id="PIRNR000208"/>
    </source>
</evidence>
<keyword evidence="4 13" id="KW-0812">Transmembrane</keyword>
<dbReference type="PANTHER" id="PTHR19384">
    <property type="entry name" value="NITRIC OXIDE SYNTHASE-RELATED"/>
    <property type="match status" value="1"/>
</dbReference>
<dbReference type="SUPFAM" id="SSF52343">
    <property type="entry name" value="Ferredoxin reductase-like, C-terminal NADP-linked domain"/>
    <property type="match status" value="1"/>
</dbReference>
<dbReference type="FunFam" id="3.40.50.80:FF:000001">
    <property type="entry name" value="NADPH--cytochrome P450 reductase 1"/>
    <property type="match status" value="1"/>
</dbReference>
<dbReference type="SUPFAM" id="SSF52218">
    <property type="entry name" value="Flavoproteins"/>
    <property type="match status" value="1"/>
</dbReference>
<evidence type="ECO:0000313" key="17">
    <source>
        <dbReference type="EMBL" id="OMO98203.1"/>
    </source>
</evidence>
<keyword evidence="9 13" id="KW-0560">Oxidoreductase</keyword>
<dbReference type="Gene3D" id="2.40.30.10">
    <property type="entry name" value="Translation factors"/>
    <property type="match status" value="1"/>
</dbReference>
<reference evidence="17 18" key="1">
    <citation type="submission" date="2013-09" db="EMBL/GenBank/DDBJ databases">
        <title>Corchorus capsularis genome sequencing.</title>
        <authorList>
            <person name="Alam M."/>
            <person name="Haque M.S."/>
            <person name="Islam M.S."/>
            <person name="Emdad E.M."/>
            <person name="Islam M.M."/>
            <person name="Ahmed B."/>
            <person name="Halim A."/>
            <person name="Hossen Q.M.M."/>
            <person name="Hossain M.Z."/>
            <person name="Ahmed R."/>
            <person name="Khan M.M."/>
            <person name="Islam R."/>
            <person name="Rashid M.M."/>
            <person name="Khan S.A."/>
            <person name="Rahman M.S."/>
            <person name="Alam M."/>
        </authorList>
    </citation>
    <scope>NUCLEOTIDE SEQUENCE [LARGE SCALE GENOMIC DNA]</scope>
    <source>
        <strain evidence="18">cv. CVL-1</strain>
        <tissue evidence="17">Whole seedling</tissue>
    </source>
</reference>
<comment type="cofactor">
    <cofactor evidence="13">
        <name>FMN</name>
        <dbReference type="ChEBI" id="CHEBI:58210"/>
    </cofactor>
    <text evidence="13">Binds 1 FMN per monomer.</text>
</comment>
<keyword evidence="8 13" id="KW-1133">Transmembrane helix</keyword>
<comment type="similarity">
    <text evidence="13">In the N-terminal section; belongs to the flavodoxin family.</text>
</comment>
<dbReference type="Proteomes" id="UP000188268">
    <property type="component" value="Unassembled WGS sequence"/>
</dbReference>
<dbReference type="FunFam" id="1.20.990.10:FF:000003">
    <property type="entry name" value="NADPH--cytochrome P450 reductase"/>
    <property type="match status" value="1"/>
</dbReference>
<comment type="caution">
    <text evidence="17">The sequence shown here is derived from an EMBL/GenBank/DDBJ whole genome shotgun (WGS) entry which is preliminary data.</text>
</comment>
<dbReference type="InterPro" id="IPR003097">
    <property type="entry name" value="CysJ-like_FAD-binding"/>
</dbReference>
<dbReference type="OrthoDB" id="1856718at2759"/>
<dbReference type="PROSITE" id="PS50902">
    <property type="entry name" value="FLAVODOXIN_LIKE"/>
    <property type="match status" value="1"/>
</dbReference>
<dbReference type="PROSITE" id="PS51384">
    <property type="entry name" value="FAD_FR"/>
    <property type="match status" value="1"/>
</dbReference>
<keyword evidence="18" id="KW-1185">Reference proteome</keyword>
<evidence type="ECO:0000256" key="3">
    <source>
        <dbReference type="ARBA" id="ARBA00022643"/>
    </source>
</evidence>
<keyword evidence="7 13" id="KW-0521">NADP</keyword>
<dbReference type="PRINTS" id="PR00369">
    <property type="entry name" value="FLAVODOXIN"/>
</dbReference>
<evidence type="ECO:0000256" key="10">
    <source>
        <dbReference type="ARBA" id="ARBA00023051"/>
    </source>
</evidence>
<dbReference type="EC" id="1.6.2.4" evidence="13 14"/>
<dbReference type="STRING" id="210143.A0A1R3JTK6"/>
<feature type="binding site" evidence="13">
    <location>
        <begin position="108"/>
        <end position="113"/>
    </location>
    <ligand>
        <name>FMN</name>
        <dbReference type="ChEBI" id="CHEBI:58210"/>
    </ligand>
</feature>
<feature type="binding site" evidence="13">
    <location>
        <begin position="506"/>
        <end position="508"/>
    </location>
    <ligand>
        <name>FAD</name>
        <dbReference type="ChEBI" id="CHEBI:57692"/>
    </ligand>
</feature>
<evidence type="ECO:0000256" key="9">
    <source>
        <dbReference type="ARBA" id="ARBA00023002"/>
    </source>
</evidence>
<dbReference type="GO" id="GO:0003958">
    <property type="term" value="F:NADPH-hemoprotein reductase activity"/>
    <property type="evidence" value="ECO:0007669"/>
    <property type="project" value="UniProtKB-UniRule"/>
</dbReference>
<evidence type="ECO:0000256" key="1">
    <source>
        <dbReference type="ARBA" id="ARBA00004131"/>
    </source>
</evidence>
<sequence>MEPSSSSGSMKVSPFDLMTAIIKGKMDPSNVSSDSAAEVATILLENREFVMILTTSIAVLIGCVVVLVFRRSGSQKSKRIEPPKPLIVKEPEPEVDDGKQKVTIFFGTQTGTAEGFAKALAEEAKARYDKAVFKVVDMDDYAADDDEYEEKMKKETLAFFFLATYGDGEPTDNAARFYKWFTEGKERGEWLQNMKYGVFGLGNRQYEHFNKVAKVVDDILTEQGAKRLVPVGLGDDDQCIEDDFAAWRELVWPELDQLLRDEGDATTVSTPYTAAVLEYRVVFHDPADAPLEKKNWSNANGHTVYDAQHPCRSNVAVRKELHTPASDRSCTHLEFDIAGTGLSYETGDHVGVYCENHDEVVEEALSLLGLSPDTYFSVHTDKEDGTPLGGSSLPPPFPPCTLRTALAQYADLLSSPKKSALLALAAHASDPTEADRLRHLASPAGKDEYAQWMVASQRSLLEVMAEFPSAKPPLGVFFAAVAPRLQPRYYSISSSPRMAPSRIHVTCALVLDKTPTGRMHKGVCSTWMKNSVPLEKSHDCSWAPIFVRQSNFKLPSDTNVPIIMIGPGTGLAPFRGFLQERLALKEGGAELGPSLLFFGCRNRQMDYIYEDELNNFVNSGALSELVVAFSREGPTKEYVQHKMMEKASDIWSLLSQGGYLYVCGDAKGMARDVHRTLHTICQEQGSLDSSKAESMVKNLQQTGRYLRDVW</sequence>
<dbReference type="InterPro" id="IPR001709">
    <property type="entry name" value="Flavoprot_Pyr_Nucl_cyt_Rdtase"/>
</dbReference>
<feature type="binding site" evidence="13">
    <location>
        <position position="328"/>
    </location>
    <ligand>
        <name>NADP(+)</name>
        <dbReference type="ChEBI" id="CHEBI:58349"/>
    </ligand>
</feature>
<accession>A0A1R3JTK6</accession>
<evidence type="ECO:0000256" key="6">
    <source>
        <dbReference type="ARBA" id="ARBA00022827"/>
    </source>
</evidence>
<dbReference type="GO" id="GO:0005829">
    <property type="term" value="C:cytosol"/>
    <property type="evidence" value="ECO:0007669"/>
    <property type="project" value="TreeGrafter"/>
</dbReference>
<dbReference type="SUPFAM" id="SSF63380">
    <property type="entry name" value="Riboflavin synthase domain-like"/>
    <property type="match status" value="1"/>
</dbReference>
<keyword evidence="3 13" id="KW-0288">FMN</keyword>
<dbReference type="FunFam" id="3.40.50.360:FF:000023">
    <property type="entry name" value="NADPH--cytochrome P450 reductase"/>
    <property type="match status" value="1"/>
</dbReference>
<comment type="similarity">
    <text evidence="13">Belongs to the NADPH--cytochrome P450 reductase family.</text>
</comment>
<dbReference type="Gene3D" id="3.40.50.360">
    <property type="match status" value="1"/>
</dbReference>
<dbReference type="PANTHER" id="PTHR19384:SF17">
    <property type="entry name" value="NADPH--CYTOCHROME P450 REDUCTASE"/>
    <property type="match status" value="1"/>
</dbReference>
<comment type="caution">
    <text evidence="13">Lacks conserved residue(s) required for the propagation of feature annotation.</text>
</comment>
<dbReference type="Gene3D" id="3.40.50.80">
    <property type="entry name" value="Nucleotide-binding domain of ferredoxin-NADP reductase (FNR) module"/>
    <property type="match status" value="1"/>
</dbReference>
<dbReference type="AlphaFoldDB" id="A0A1R3JTK6"/>
<feature type="binding site" evidence="13">
    <location>
        <position position="236"/>
    </location>
    <ligand>
        <name>FMN</name>
        <dbReference type="ChEBI" id="CHEBI:58210"/>
    </ligand>
</feature>
<dbReference type="Pfam" id="PF00175">
    <property type="entry name" value="NAD_binding_1"/>
    <property type="match status" value="1"/>
</dbReference>
<feature type="binding site" evidence="13">
    <location>
        <position position="710"/>
    </location>
    <ligand>
        <name>FAD</name>
        <dbReference type="ChEBI" id="CHEBI:57692"/>
    </ligand>
</feature>
<evidence type="ECO:0000256" key="7">
    <source>
        <dbReference type="ARBA" id="ARBA00022857"/>
    </source>
</evidence>
<comment type="subcellular location">
    <subcellularLocation>
        <location evidence="1 13">Endoplasmic reticulum membrane</location>
        <topology evidence="1 13">Single-pass membrane protein</topology>
        <orientation evidence="1 13">Cytoplasmic side</orientation>
    </subcellularLocation>
</comment>
<feature type="binding site" evidence="13">
    <location>
        <begin position="630"/>
        <end position="631"/>
    </location>
    <ligand>
        <name>NADP(+)</name>
        <dbReference type="ChEBI" id="CHEBI:58349"/>
    </ligand>
</feature>
<organism evidence="17 18">
    <name type="scientific">Corchorus capsularis</name>
    <name type="common">Jute</name>
    <dbReference type="NCBI Taxonomy" id="210143"/>
    <lineage>
        <taxon>Eukaryota</taxon>
        <taxon>Viridiplantae</taxon>
        <taxon>Streptophyta</taxon>
        <taxon>Embryophyta</taxon>
        <taxon>Tracheophyta</taxon>
        <taxon>Spermatophyta</taxon>
        <taxon>Magnoliopsida</taxon>
        <taxon>eudicotyledons</taxon>
        <taxon>Gunneridae</taxon>
        <taxon>Pentapetalae</taxon>
        <taxon>rosids</taxon>
        <taxon>malvids</taxon>
        <taxon>Malvales</taxon>
        <taxon>Malvaceae</taxon>
        <taxon>Grewioideae</taxon>
        <taxon>Apeibeae</taxon>
        <taxon>Corchorus</taxon>
    </lineage>
</organism>
<dbReference type="InterPro" id="IPR029039">
    <property type="entry name" value="Flavoprotein-like_sf"/>
</dbReference>
<dbReference type="InterPro" id="IPR001433">
    <property type="entry name" value="OxRdtase_FAD/NAD-bd"/>
</dbReference>
<feature type="binding site" evidence="13">
    <location>
        <begin position="163"/>
        <end position="166"/>
    </location>
    <ligand>
        <name>FMN</name>
        <dbReference type="ChEBI" id="CHEBI:58210"/>
    </ligand>
</feature>
<evidence type="ECO:0000256" key="5">
    <source>
        <dbReference type="ARBA" id="ARBA00022824"/>
    </source>
</evidence>
<evidence type="ECO:0000256" key="13">
    <source>
        <dbReference type="HAMAP-Rule" id="MF_03212"/>
    </source>
</evidence>
<dbReference type="Pfam" id="PF00667">
    <property type="entry name" value="FAD_binding_1"/>
    <property type="match status" value="1"/>
</dbReference>
<dbReference type="Gramene" id="OMO98203">
    <property type="protein sequence ID" value="OMO98203"/>
    <property type="gene ID" value="CCACVL1_04302"/>
</dbReference>
<dbReference type="CDD" id="cd06204">
    <property type="entry name" value="CYPOR"/>
    <property type="match status" value="1"/>
</dbReference>
<dbReference type="PRINTS" id="PR00371">
    <property type="entry name" value="FPNCR"/>
</dbReference>
<dbReference type="PIRSF" id="PIRSF000208">
    <property type="entry name" value="P450R"/>
    <property type="match status" value="1"/>
</dbReference>
<feature type="binding site" evidence="13">
    <location>
        <position position="672"/>
    </location>
    <ligand>
        <name>NADP(+)</name>
        <dbReference type="ChEBI" id="CHEBI:58349"/>
    </ligand>
</feature>
<dbReference type="GO" id="GO:0009698">
    <property type="term" value="P:phenylpropanoid metabolic process"/>
    <property type="evidence" value="ECO:0007669"/>
    <property type="project" value="UniProtKB-KW"/>
</dbReference>
<dbReference type="Gene3D" id="1.20.990.10">
    <property type="entry name" value="NADPH-cytochrome p450 Reductase, Chain A, domain 3"/>
    <property type="match status" value="1"/>
</dbReference>
<feature type="binding site" evidence="13">
    <location>
        <begin position="488"/>
        <end position="491"/>
    </location>
    <ligand>
        <name>FAD</name>
        <dbReference type="ChEBI" id="CHEBI:57692"/>
    </ligand>
</feature>
<dbReference type="InterPro" id="IPR008254">
    <property type="entry name" value="Flavodoxin/NO_synth"/>
</dbReference>
<feature type="transmembrane region" description="Helical" evidence="13">
    <location>
        <begin position="49"/>
        <end position="69"/>
    </location>
</feature>